<evidence type="ECO:0000259" key="2">
    <source>
        <dbReference type="Pfam" id="PF20729"/>
    </source>
</evidence>
<evidence type="ECO:0000313" key="3">
    <source>
        <dbReference type="EMBL" id="ORW87769.1"/>
    </source>
</evidence>
<dbReference type="Pfam" id="PF21526">
    <property type="entry name" value="PGRS"/>
    <property type="match status" value="1"/>
</dbReference>
<sequence>MSLTVAPEWLTSTSSNVERLGVELSAAHAAAAVPTTALAAAAGDEVSAAAAALFAGFGRDYQVLAAQAGGFQRQFARALADAAGSYQAADATGASLLRSAEQNVLGAVNAPTQLLLGRPLIGDGTNGTAASPNGGDGGLLYGNGGAGYSQTAAGAVGGAGGQAGLIGNGGAGGAGGPGAPGGGGGIGGWLRGNNGLAGSGSPVNVSVPLSMDGNFPMVGVSVNGGQTVPVLLDTGSAGLVVPFWDVGWQHLGLPTGFNVIRYGNGVGILYADFPTTVDFGAGAVTAPTSVQVGLLPFPTSLPGLTLIASGHAFGPSGHGILGIGPNVNAYAADGHGNVVTTALPGQLSEGELIDIPGGHLQFGPNTGTPITSVTGAPITSFDVQIGGYDPAGAYWSVTSILDSGGNHGTLPGVVLGTGQTSGVLPPGTVISIATDNNQTPLYSYATTAADSPVVTGNVPMNTGVMPLALGPVYISNNPMGVGTLVFDYPPP</sequence>
<dbReference type="Pfam" id="PF20729">
    <property type="entry name" value="PE-PGRS_C"/>
    <property type="match status" value="1"/>
</dbReference>
<feature type="domain" description="PE" evidence="1">
    <location>
        <begin position="3"/>
        <end position="92"/>
    </location>
</feature>
<proteinExistence type="predicted"/>
<accession>A0A1X2DJB0</accession>
<dbReference type="RefSeq" id="WP_085674454.1">
    <property type="nucleotide sequence ID" value="NZ_LQPW01000178.1"/>
</dbReference>
<dbReference type="InterPro" id="IPR038332">
    <property type="entry name" value="PPE_sf"/>
</dbReference>
<protein>
    <submittedName>
        <fullName evidence="3">PE family protein</fullName>
    </submittedName>
</protein>
<dbReference type="EMBL" id="LQPW01000178">
    <property type="protein sequence ID" value="ORW87769.1"/>
    <property type="molecule type" value="Genomic_DNA"/>
</dbReference>
<dbReference type="Pfam" id="PF00934">
    <property type="entry name" value="PE"/>
    <property type="match status" value="1"/>
</dbReference>
<dbReference type="InterPro" id="IPR048054">
    <property type="entry name" value="PecA_C"/>
</dbReference>
<comment type="caution">
    <text evidence="3">The sequence shown here is derived from an EMBL/GenBank/DDBJ whole genome shotgun (WGS) entry which is preliminary data.</text>
</comment>
<dbReference type="InterPro" id="IPR000084">
    <property type="entry name" value="PE-PGRS_N"/>
</dbReference>
<dbReference type="InterPro" id="IPR021109">
    <property type="entry name" value="Peptidase_aspartic_dom_sf"/>
</dbReference>
<dbReference type="Gene3D" id="1.10.287.850">
    <property type="entry name" value="HP0062-like domain"/>
    <property type="match status" value="1"/>
</dbReference>
<name>A0A1X2DJB0_MYCSZ</name>
<dbReference type="SUPFAM" id="SSF50630">
    <property type="entry name" value="Acid proteases"/>
    <property type="match status" value="1"/>
</dbReference>
<feature type="domain" description="PE cleavage protein A C-terminal" evidence="2">
    <location>
        <begin position="206"/>
        <end position="483"/>
    </location>
</feature>
<keyword evidence="4" id="KW-1185">Reference proteome</keyword>
<dbReference type="Proteomes" id="UP000193317">
    <property type="component" value="Unassembled WGS sequence"/>
</dbReference>
<reference evidence="3 4" key="1">
    <citation type="submission" date="2016-01" db="EMBL/GenBank/DDBJ databases">
        <title>The new phylogeny of the genus Mycobacterium.</title>
        <authorList>
            <person name="Tarcisio F."/>
            <person name="Conor M."/>
            <person name="Antonella G."/>
            <person name="Elisabetta G."/>
            <person name="Giulia F.S."/>
            <person name="Sara T."/>
            <person name="Anna F."/>
            <person name="Clotilde B."/>
            <person name="Roberto B."/>
            <person name="Veronica D.S."/>
            <person name="Fabio R."/>
            <person name="Monica P."/>
            <person name="Olivier J."/>
            <person name="Enrico T."/>
            <person name="Nicola S."/>
        </authorList>
    </citation>
    <scope>NUCLEOTIDE SEQUENCE [LARGE SCALE GENOMIC DNA]</scope>
    <source>
        <strain evidence="3 4">DSM 44166</strain>
    </source>
</reference>
<dbReference type="InterPro" id="IPR048996">
    <property type="entry name" value="PGRS_rpt"/>
</dbReference>
<evidence type="ECO:0000259" key="1">
    <source>
        <dbReference type="Pfam" id="PF00934"/>
    </source>
</evidence>
<dbReference type="AlphaFoldDB" id="A0A1X2DJB0"/>
<dbReference type="Gene3D" id="2.40.70.10">
    <property type="entry name" value="Acid Proteases"/>
    <property type="match status" value="1"/>
</dbReference>
<dbReference type="SUPFAM" id="SSF140459">
    <property type="entry name" value="PE/PPE dimer-like"/>
    <property type="match status" value="1"/>
</dbReference>
<dbReference type="NCBIfam" id="NF038019">
    <property type="entry name" value="PE_process_PecA"/>
    <property type="match status" value="1"/>
</dbReference>
<evidence type="ECO:0000313" key="4">
    <source>
        <dbReference type="Proteomes" id="UP000193317"/>
    </source>
</evidence>
<gene>
    <name evidence="3" type="ORF">AWC27_15460</name>
</gene>
<organism evidence="3 4">
    <name type="scientific">Mycobacterium szulgai</name>
    <dbReference type="NCBI Taxonomy" id="1787"/>
    <lineage>
        <taxon>Bacteria</taxon>
        <taxon>Bacillati</taxon>
        <taxon>Actinomycetota</taxon>
        <taxon>Actinomycetes</taxon>
        <taxon>Mycobacteriales</taxon>
        <taxon>Mycobacteriaceae</taxon>
        <taxon>Mycobacterium</taxon>
    </lineage>
</organism>
<dbReference type="OrthoDB" id="5190013at2"/>
<dbReference type="GO" id="GO:0004190">
    <property type="term" value="F:aspartic-type endopeptidase activity"/>
    <property type="evidence" value="ECO:0007669"/>
    <property type="project" value="InterPro"/>
</dbReference>